<dbReference type="EC" id="2.7.7.87" evidence="3"/>
<dbReference type="PANTHER" id="PTHR17490:SF16">
    <property type="entry name" value="THREONYLCARBAMOYL-AMP SYNTHASE"/>
    <property type="match status" value="1"/>
</dbReference>
<dbReference type="AlphaFoldDB" id="A0A0F9K9E8"/>
<feature type="domain" description="YrdC-like" evidence="13">
    <location>
        <begin position="34"/>
        <end position="228"/>
    </location>
</feature>
<dbReference type="GO" id="GO:0005524">
    <property type="term" value="F:ATP binding"/>
    <property type="evidence" value="ECO:0007669"/>
    <property type="project" value="UniProtKB-KW"/>
</dbReference>
<dbReference type="GO" id="GO:0061710">
    <property type="term" value="F:L-threonylcarbamoyladenylate synthase"/>
    <property type="evidence" value="ECO:0007669"/>
    <property type="project" value="UniProtKB-EC"/>
</dbReference>
<evidence type="ECO:0000256" key="9">
    <source>
        <dbReference type="ARBA" id="ARBA00022840"/>
    </source>
</evidence>
<comment type="catalytic activity">
    <reaction evidence="11">
        <text>L-threonine + hydrogencarbonate + ATP = L-threonylcarbamoyladenylate + diphosphate + H2O</text>
        <dbReference type="Rhea" id="RHEA:36407"/>
        <dbReference type="ChEBI" id="CHEBI:15377"/>
        <dbReference type="ChEBI" id="CHEBI:17544"/>
        <dbReference type="ChEBI" id="CHEBI:30616"/>
        <dbReference type="ChEBI" id="CHEBI:33019"/>
        <dbReference type="ChEBI" id="CHEBI:57926"/>
        <dbReference type="ChEBI" id="CHEBI:73682"/>
        <dbReference type="EC" id="2.7.7.87"/>
    </reaction>
</comment>
<name>A0A0F9K9E8_9ZZZZ</name>
<evidence type="ECO:0000256" key="10">
    <source>
        <dbReference type="ARBA" id="ARBA00029774"/>
    </source>
</evidence>
<comment type="similarity">
    <text evidence="2">Belongs to the SUA5 family.</text>
</comment>
<keyword evidence="6" id="KW-0819">tRNA processing</keyword>
<dbReference type="PROSITE" id="PS51163">
    <property type="entry name" value="YRDC"/>
    <property type="match status" value="1"/>
</dbReference>
<evidence type="ECO:0000256" key="8">
    <source>
        <dbReference type="ARBA" id="ARBA00022741"/>
    </source>
</evidence>
<dbReference type="InterPro" id="IPR006070">
    <property type="entry name" value="Sua5-like_dom"/>
</dbReference>
<organism evidence="14">
    <name type="scientific">marine sediment metagenome</name>
    <dbReference type="NCBI Taxonomy" id="412755"/>
    <lineage>
        <taxon>unclassified sequences</taxon>
        <taxon>metagenomes</taxon>
        <taxon>ecological metagenomes</taxon>
    </lineage>
</organism>
<evidence type="ECO:0000256" key="3">
    <source>
        <dbReference type="ARBA" id="ARBA00012584"/>
    </source>
</evidence>
<dbReference type="GO" id="GO:0005737">
    <property type="term" value="C:cytoplasm"/>
    <property type="evidence" value="ECO:0007669"/>
    <property type="project" value="UniProtKB-SubCell"/>
</dbReference>
<evidence type="ECO:0000256" key="1">
    <source>
        <dbReference type="ARBA" id="ARBA00004496"/>
    </source>
</evidence>
<dbReference type="NCBIfam" id="TIGR00057">
    <property type="entry name" value="L-threonylcarbamoyladenylate synthase"/>
    <property type="match status" value="1"/>
</dbReference>
<evidence type="ECO:0000259" key="13">
    <source>
        <dbReference type="PROSITE" id="PS51163"/>
    </source>
</evidence>
<dbReference type="Pfam" id="PF01300">
    <property type="entry name" value="Sua5_yciO_yrdC"/>
    <property type="match status" value="1"/>
</dbReference>
<sequence>MKPTKPTGPAKPPNSPAKLPNSPAKLPKTINADADGLRQACEALKSGGLVAYPTESFYGIGARHDDERALKRLFALKGSREGKPFSLIVPDRESLKHICTGISETAQRLMERYWPGPLTLVLEARAGLSELIAPWGTVAVREPGESAALELVRKCGFPITATSANPSNDPPAITARDVARYFPEGLEIILNTADTADATVISDTTGGLASTIVDATADEIRVLRHGAIELDKAELA</sequence>
<comment type="caution">
    <text evidence="14">The sequence shown here is derived from an EMBL/GenBank/DDBJ whole genome shotgun (WGS) entry which is preliminary data.</text>
</comment>
<evidence type="ECO:0000256" key="11">
    <source>
        <dbReference type="ARBA" id="ARBA00048366"/>
    </source>
</evidence>
<evidence type="ECO:0000313" key="14">
    <source>
        <dbReference type="EMBL" id="KKM07758.1"/>
    </source>
</evidence>
<keyword evidence="8" id="KW-0547">Nucleotide-binding</keyword>
<proteinExistence type="inferred from homology"/>
<keyword evidence="7" id="KW-0548">Nucleotidyltransferase</keyword>
<keyword evidence="4" id="KW-0963">Cytoplasm</keyword>
<dbReference type="GO" id="GO:0006450">
    <property type="term" value="P:regulation of translational fidelity"/>
    <property type="evidence" value="ECO:0007669"/>
    <property type="project" value="TreeGrafter"/>
</dbReference>
<evidence type="ECO:0000256" key="6">
    <source>
        <dbReference type="ARBA" id="ARBA00022694"/>
    </source>
</evidence>
<feature type="region of interest" description="Disordered" evidence="12">
    <location>
        <begin position="1"/>
        <end position="29"/>
    </location>
</feature>
<dbReference type="GO" id="GO:0000049">
    <property type="term" value="F:tRNA binding"/>
    <property type="evidence" value="ECO:0007669"/>
    <property type="project" value="TreeGrafter"/>
</dbReference>
<keyword evidence="9" id="KW-0067">ATP-binding</keyword>
<dbReference type="InterPro" id="IPR017945">
    <property type="entry name" value="DHBP_synth_RibB-like_a/b_dom"/>
</dbReference>
<dbReference type="GO" id="GO:0003725">
    <property type="term" value="F:double-stranded RNA binding"/>
    <property type="evidence" value="ECO:0007669"/>
    <property type="project" value="InterPro"/>
</dbReference>
<dbReference type="EMBL" id="LAZR01015702">
    <property type="protein sequence ID" value="KKM07758.1"/>
    <property type="molecule type" value="Genomic_DNA"/>
</dbReference>
<gene>
    <name evidence="14" type="ORF">LCGC14_1730700</name>
</gene>
<dbReference type="GO" id="GO:0008033">
    <property type="term" value="P:tRNA processing"/>
    <property type="evidence" value="ECO:0007669"/>
    <property type="project" value="UniProtKB-KW"/>
</dbReference>
<evidence type="ECO:0000256" key="4">
    <source>
        <dbReference type="ARBA" id="ARBA00022490"/>
    </source>
</evidence>
<evidence type="ECO:0000256" key="7">
    <source>
        <dbReference type="ARBA" id="ARBA00022695"/>
    </source>
</evidence>
<reference evidence="14" key="1">
    <citation type="journal article" date="2015" name="Nature">
        <title>Complex archaea that bridge the gap between prokaryotes and eukaryotes.</title>
        <authorList>
            <person name="Spang A."/>
            <person name="Saw J.H."/>
            <person name="Jorgensen S.L."/>
            <person name="Zaremba-Niedzwiedzka K."/>
            <person name="Martijn J."/>
            <person name="Lind A.E."/>
            <person name="van Eijk R."/>
            <person name="Schleper C."/>
            <person name="Guy L."/>
            <person name="Ettema T.J."/>
        </authorList>
    </citation>
    <scope>NUCLEOTIDE SEQUENCE</scope>
</reference>
<evidence type="ECO:0000256" key="2">
    <source>
        <dbReference type="ARBA" id="ARBA00007663"/>
    </source>
</evidence>
<protein>
    <recommendedName>
        <fullName evidence="10">L-threonylcarbamoyladenylate synthase</fullName>
        <ecNumber evidence="3">2.7.7.87</ecNumber>
    </recommendedName>
    <alternativeName>
        <fullName evidence="10">L-threonylcarbamoyladenylate synthase</fullName>
    </alternativeName>
</protein>
<evidence type="ECO:0000256" key="12">
    <source>
        <dbReference type="SAM" id="MobiDB-lite"/>
    </source>
</evidence>
<dbReference type="SUPFAM" id="SSF55821">
    <property type="entry name" value="YrdC/RibB"/>
    <property type="match status" value="1"/>
</dbReference>
<dbReference type="PANTHER" id="PTHR17490">
    <property type="entry name" value="SUA5"/>
    <property type="match status" value="1"/>
</dbReference>
<evidence type="ECO:0000256" key="5">
    <source>
        <dbReference type="ARBA" id="ARBA00022679"/>
    </source>
</evidence>
<accession>A0A0F9K9E8</accession>
<comment type="subcellular location">
    <subcellularLocation>
        <location evidence="1">Cytoplasm</location>
    </subcellularLocation>
</comment>
<dbReference type="InterPro" id="IPR050156">
    <property type="entry name" value="TC-AMP_synthase_SUA5"/>
</dbReference>
<dbReference type="Gene3D" id="3.90.870.10">
    <property type="entry name" value="DHBP synthase"/>
    <property type="match status" value="1"/>
</dbReference>
<keyword evidence="5" id="KW-0808">Transferase</keyword>